<evidence type="ECO:0000313" key="3">
    <source>
        <dbReference type="Proteomes" id="UP001345963"/>
    </source>
</evidence>
<comment type="caution">
    <text evidence="2">The sequence shown here is derived from an EMBL/GenBank/DDBJ whole genome shotgun (WGS) entry which is preliminary data.</text>
</comment>
<evidence type="ECO:0000313" key="2">
    <source>
        <dbReference type="EMBL" id="MED6254021.1"/>
    </source>
</evidence>
<dbReference type="Proteomes" id="UP001345963">
    <property type="component" value="Unassembled WGS sequence"/>
</dbReference>
<reference evidence="2 3" key="1">
    <citation type="submission" date="2021-07" db="EMBL/GenBank/DDBJ databases">
        <authorList>
            <person name="Palmer J.M."/>
        </authorList>
    </citation>
    <scope>NUCLEOTIDE SEQUENCE [LARGE SCALE GENOMIC DNA]</scope>
    <source>
        <strain evidence="2 3">AT_MEX2019</strain>
        <tissue evidence="2">Muscle</tissue>
    </source>
</reference>
<organism evidence="2 3">
    <name type="scientific">Ataeniobius toweri</name>
    <dbReference type="NCBI Taxonomy" id="208326"/>
    <lineage>
        <taxon>Eukaryota</taxon>
        <taxon>Metazoa</taxon>
        <taxon>Chordata</taxon>
        <taxon>Craniata</taxon>
        <taxon>Vertebrata</taxon>
        <taxon>Euteleostomi</taxon>
        <taxon>Actinopterygii</taxon>
        <taxon>Neopterygii</taxon>
        <taxon>Teleostei</taxon>
        <taxon>Neoteleostei</taxon>
        <taxon>Acanthomorphata</taxon>
        <taxon>Ovalentaria</taxon>
        <taxon>Atherinomorphae</taxon>
        <taxon>Cyprinodontiformes</taxon>
        <taxon>Goodeidae</taxon>
        <taxon>Ataeniobius</taxon>
    </lineage>
</organism>
<dbReference type="EMBL" id="JAHUTI010069107">
    <property type="protein sequence ID" value="MED6254021.1"/>
    <property type="molecule type" value="Genomic_DNA"/>
</dbReference>
<feature type="compositionally biased region" description="Gly residues" evidence="1">
    <location>
        <begin position="24"/>
        <end position="34"/>
    </location>
</feature>
<evidence type="ECO:0000256" key="1">
    <source>
        <dbReference type="SAM" id="MobiDB-lite"/>
    </source>
</evidence>
<accession>A0ABU7BU79</accession>
<name>A0ABU7BU79_9TELE</name>
<gene>
    <name evidence="2" type="ORF">ATANTOWER_012447</name>
</gene>
<keyword evidence="3" id="KW-1185">Reference proteome</keyword>
<feature type="region of interest" description="Disordered" evidence="1">
    <location>
        <begin position="1"/>
        <end position="53"/>
    </location>
</feature>
<proteinExistence type="predicted"/>
<sequence length="81" mass="8639">MGGRVGESSAPHGAEVDRGNREVNGGGRPEGAGGRVNTEQLREDPELRVKPGCRVGEGDRTRFNRGKGIEYGVENVIEGSY</sequence>
<protein>
    <submittedName>
        <fullName evidence="2">Uncharacterized protein</fullName>
    </submittedName>
</protein>
<feature type="compositionally biased region" description="Basic and acidic residues" evidence="1">
    <location>
        <begin position="40"/>
        <end position="49"/>
    </location>
</feature>